<dbReference type="AlphaFoldDB" id="A0A941F5F0"/>
<gene>
    <name evidence="1" type="ORF">KDU71_16270</name>
</gene>
<accession>A0A941F5F0</accession>
<evidence type="ECO:0000313" key="2">
    <source>
        <dbReference type="Proteomes" id="UP000679220"/>
    </source>
</evidence>
<reference evidence="1" key="2">
    <citation type="submission" date="2021-04" db="EMBL/GenBank/DDBJ databases">
        <authorList>
            <person name="Zhang T."/>
            <person name="Zhang Y."/>
            <person name="Lu D."/>
            <person name="Zuo D."/>
            <person name="Du Z."/>
        </authorList>
    </citation>
    <scope>NUCLEOTIDE SEQUENCE</scope>
    <source>
        <strain evidence="1">JR1</strain>
    </source>
</reference>
<dbReference type="PROSITE" id="PS51257">
    <property type="entry name" value="PROKAR_LIPOPROTEIN"/>
    <property type="match status" value="1"/>
</dbReference>
<sequence length="221" mass="24470">MKCSLVLLIDQSMISRYTILLLILMVLAGCTGIDTDKLSDDLEYRPNLSVPLGKLTAQYDEVYELPVDLPDPIDSEPVSWEEREIMYFDLEASISERKYILSMLLQFDIVNRYPAAMAVELYLVDALGEIITLTTSPIELEAAQIDESGAIVQPASTDPYPYQLPLSDEQIDALLDARALIAEGVVKDILLSNAIVNSFSSYQLDAAIGVQAQVDFSINNN</sequence>
<dbReference type="Proteomes" id="UP000679220">
    <property type="component" value="Unassembled WGS sequence"/>
</dbReference>
<organism evidence="1 2">
    <name type="scientific">Carboxylicivirga sediminis</name>
    <dbReference type="NCBI Taxonomy" id="2006564"/>
    <lineage>
        <taxon>Bacteria</taxon>
        <taxon>Pseudomonadati</taxon>
        <taxon>Bacteroidota</taxon>
        <taxon>Bacteroidia</taxon>
        <taxon>Marinilabiliales</taxon>
        <taxon>Marinilabiliaceae</taxon>
        <taxon>Carboxylicivirga</taxon>
    </lineage>
</organism>
<reference evidence="1" key="1">
    <citation type="journal article" date="2018" name="Int. J. Syst. Evol. Microbiol.">
        <title>Carboxylicivirga sediminis sp. nov., isolated from coastal sediment.</title>
        <authorList>
            <person name="Wang F.Q."/>
            <person name="Ren L.H."/>
            <person name="Zou R.J."/>
            <person name="Sun Y.Z."/>
            <person name="Liu X.J."/>
            <person name="Jiang F."/>
            <person name="Liu L.J."/>
        </authorList>
    </citation>
    <scope>NUCLEOTIDE SEQUENCE</scope>
    <source>
        <strain evidence="1">JR1</strain>
    </source>
</reference>
<keyword evidence="2" id="KW-1185">Reference proteome</keyword>
<protein>
    <submittedName>
        <fullName evidence="1">Uncharacterized protein</fullName>
    </submittedName>
</protein>
<proteinExistence type="predicted"/>
<dbReference type="EMBL" id="JAGTAR010000027">
    <property type="protein sequence ID" value="MBR8537126.1"/>
    <property type="molecule type" value="Genomic_DNA"/>
</dbReference>
<evidence type="ECO:0000313" key="1">
    <source>
        <dbReference type="EMBL" id="MBR8537126.1"/>
    </source>
</evidence>
<name>A0A941F5F0_9BACT</name>
<dbReference type="RefSeq" id="WP_212192151.1">
    <property type="nucleotide sequence ID" value="NZ_JAGTAR010000027.1"/>
</dbReference>
<comment type="caution">
    <text evidence="1">The sequence shown here is derived from an EMBL/GenBank/DDBJ whole genome shotgun (WGS) entry which is preliminary data.</text>
</comment>